<evidence type="ECO:0000256" key="4">
    <source>
        <dbReference type="ARBA" id="ARBA00023163"/>
    </source>
</evidence>
<dbReference type="PANTHER" id="PTHR30537">
    <property type="entry name" value="HTH-TYPE TRANSCRIPTIONAL REGULATOR"/>
    <property type="match status" value="1"/>
</dbReference>
<dbReference type="Pfam" id="PF00126">
    <property type="entry name" value="HTH_1"/>
    <property type="match status" value="1"/>
</dbReference>
<dbReference type="InterPro" id="IPR036388">
    <property type="entry name" value="WH-like_DNA-bd_sf"/>
</dbReference>
<dbReference type="SUPFAM" id="SSF46785">
    <property type="entry name" value="Winged helix' DNA-binding domain"/>
    <property type="match status" value="1"/>
</dbReference>
<evidence type="ECO:0000259" key="5">
    <source>
        <dbReference type="PROSITE" id="PS50931"/>
    </source>
</evidence>
<sequence length="303" mass="34353">MKSHQYLQDMATFVSVARHKSFTLAAQELDVPPSSVSRQIAQMEQRLKLKLFHRTSRSVSLTPVGVDYFAQAQSVIDAAQSVYAQVQGQTQQAKGRIRLSASITVAHDYVMPFIFVFARKYPEINIELEASQRYVDILAEGYDVVLRLSSKSLADSDLIAQPLLTFSHGLYAAPDYVAQTGEINEQNVSQKIQRQRCLVMDARQTDWRLTCQNDPSRILKVPIEICHVFGSMHMLHEAALHGLGIACLSNNVQTAQEVIEKRLIRLLPEWHTPPTTLYATIATRAQPQRVRIFLDELRAYFRL</sequence>
<dbReference type="CDD" id="cd08422">
    <property type="entry name" value="PBP2_CrgA_like"/>
    <property type="match status" value="1"/>
</dbReference>
<dbReference type="InterPro" id="IPR005119">
    <property type="entry name" value="LysR_subst-bd"/>
</dbReference>
<dbReference type="Gene3D" id="1.10.10.10">
    <property type="entry name" value="Winged helix-like DNA-binding domain superfamily/Winged helix DNA-binding domain"/>
    <property type="match status" value="1"/>
</dbReference>
<comment type="caution">
    <text evidence="6">The sequence shown here is derived from an EMBL/GenBank/DDBJ whole genome shotgun (WGS) entry which is preliminary data.</text>
</comment>
<dbReference type="InterPro" id="IPR058163">
    <property type="entry name" value="LysR-type_TF_proteobact-type"/>
</dbReference>
<protein>
    <submittedName>
        <fullName evidence="6">LysR family transcriptional regulator</fullName>
    </submittedName>
</protein>
<dbReference type="AlphaFoldDB" id="A0A8J3CMD9"/>
<keyword evidence="3" id="KW-0238">DNA-binding</keyword>
<evidence type="ECO:0000313" key="7">
    <source>
        <dbReference type="Proteomes" id="UP000614287"/>
    </source>
</evidence>
<keyword evidence="7" id="KW-1185">Reference proteome</keyword>
<dbReference type="FunFam" id="1.10.10.10:FF:000001">
    <property type="entry name" value="LysR family transcriptional regulator"/>
    <property type="match status" value="1"/>
</dbReference>
<dbReference type="PROSITE" id="PS50931">
    <property type="entry name" value="HTH_LYSR"/>
    <property type="match status" value="1"/>
</dbReference>
<feature type="domain" description="HTH lysR-type" evidence="5">
    <location>
        <begin position="1"/>
        <end position="62"/>
    </location>
</feature>
<dbReference type="EMBL" id="BMZG01000003">
    <property type="protein sequence ID" value="GHA68128.1"/>
    <property type="molecule type" value="Genomic_DNA"/>
</dbReference>
<accession>A0A8J3CMD9</accession>
<dbReference type="PANTHER" id="PTHR30537:SF5">
    <property type="entry name" value="HTH-TYPE TRANSCRIPTIONAL ACTIVATOR TTDR-RELATED"/>
    <property type="match status" value="1"/>
</dbReference>
<organism evidence="6 7">
    <name type="scientific">Formosimonas limnophila</name>
    <dbReference type="NCBI Taxonomy" id="1384487"/>
    <lineage>
        <taxon>Bacteria</taxon>
        <taxon>Pseudomonadati</taxon>
        <taxon>Pseudomonadota</taxon>
        <taxon>Betaproteobacteria</taxon>
        <taxon>Burkholderiales</taxon>
        <taxon>Burkholderiaceae</taxon>
        <taxon>Formosimonas</taxon>
    </lineage>
</organism>
<dbReference type="GO" id="GO:0003700">
    <property type="term" value="F:DNA-binding transcription factor activity"/>
    <property type="evidence" value="ECO:0007669"/>
    <property type="project" value="InterPro"/>
</dbReference>
<dbReference type="InterPro" id="IPR000847">
    <property type="entry name" value="LysR_HTH_N"/>
</dbReference>
<dbReference type="SUPFAM" id="SSF53850">
    <property type="entry name" value="Periplasmic binding protein-like II"/>
    <property type="match status" value="1"/>
</dbReference>
<dbReference type="GO" id="GO:0006351">
    <property type="term" value="P:DNA-templated transcription"/>
    <property type="evidence" value="ECO:0007669"/>
    <property type="project" value="TreeGrafter"/>
</dbReference>
<comment type="similarity">
    <text evidence="1">Belongs to the LysR transcriptional regulatory family.</text>
</comment>
<name>A0A8J3CMD9_9BURK</name>
<dbReference type="Pfam" id="PF03466">
    <property type="entry name" value="LysR_substrate"/>
    <property type="match status" value="1"/>
</dbReference>
<reference evidence="6" key="2">
    <citation type="submission" date="2020-09" db="EMBL/GenBank/DDBJ databases">
        <authorList>
            <person name="Sun Q."/>
            <person name="Kim S."/>
        </authorList>
    </citation>
    <scope>NUCLEOTIDE SEQUENCE</scope>
    <source>
        <strain evidence="6">KCTC 32501</strain>
    </source>
</reference>
<dbReference type="Gene3D" id="3.40.190.290">
    <property type="match status" value="1"/>
</dbReference>
<gene>
    <name evidence="6" type="ORF">GCM10009007_05960</name>
</gene>
<evidence type="ECO:0000313" key="6">
    <source>
        <dbReference type="EMBL" id="GHA68128.1"/>
    </source>
</evidence>
<proteinExistence type="inferred from homology"/>
<dbReference type="InterPro" id="IPR036390">
    <property type="entry name" value="WH_DNA-bd_sf"/>
</dbReference>
<dbReference type="GO" id="GO:0043565">
    <property type="term" value="F:sequence-specific DNA binding"/>
    <property type="evidence" value="ECO:0007669"/>
    <property type="project" value="TreeGrafter"/>
</dbReference>
<evidence type="ECO:0000256" key="3">
    <source>
        <dbReference type="ARBA" id="ARBA00023125"/>
    </source>
</evidence>
<keyword evidence="2" id="KW-0805">Transcription regulation</keyword>
<keyword evidence="4" id="KW-0804">Transcription</keyword>
<evidence type="ECO:0000256" key="1">
    <source>
        <dbReference type="ARBA" id="ARBA00009437"/>
    </source>
</evidence>
<dbReference type="RefSeq" id="WP_189491422.1">
    <property type="nucleotide sequence ID" value="NZ_BMZG01000003.1"/>
</dbReference>
<dbReference type="Proteomes" id="UP000614287">
    <property type="component" value="Unassembled WGS sequence"/>
</dbReference>
<evidence type="ECO:0000256" key="2">
    <source>
        <dbReference type="ARBA" id="ARBA00023015"/>
    </source>
</evidence>
<reference evidence="6" key="1">
    <citation type="journal article" date="2014" name="Int. J. Syst. Evol. Microbiol.">
        <title>Complete genome sequence of Corynebacterium casei LMG S-19264T (=DSM 44701T), isolated from a smear-ripened cheese.</title>
        <authorList>
            <consortium name="US DOE Joint Genome Institute (JGI-PGF)"/>
            <person name="Walter F."/>
            <person name="Albersmeier A."/>
            <person name="Kalinowski J."/>
            <person name="Ruckert C."/>
        </authorList>
    </citation>
    <scope>NUCLEOTIDE SEQUENCE</scope>
    <source>
        <strain evidence="6">KCTC 32501</strain>
    </source>
</reference>